<evidence type="ECO:0008006" key="10">
    <source>
        <dbReference type="Google" id="ProtNLM"/>
    </source>
</evidence>
<evidence type="ECO:0000256" key="4">
    <source>
        <dbReference type="ARBA" id="ARBA00023136"/>
    </source>
</evidence>
<dbReference type="CDD" id="cd12087">
    <property type="entry name" value="TM_EGFR-like"/>
    <property type="match status" value="1"/>
</dbReference>
<dbReference type="Proteomes" id="UP000799750">
    <property type="component" value="Unassembled WGS sequence"/>
</dbReference>
<evidence type="ECO:0000313" key="8">
    <source>
        <dbReference type="EMBL" id="KAF2495590.1"/>
    </source>
</evidence>
<reference evidence="8" key="1">
    <citation type="journal article" date="2020" name="Stud. Mycol.">
        <title>101 Dothideomycetes genomes: a test case for predicting lifestyles and emergence of pathogens.</title>
        <authorList>
            <person name="Haridas S."/>
            <person name="Albert R."/>
            <person name="Binder M."/>
            <person name="Bloem J."/>
            <person name="Labutti K."/>
            <person name="Salamov A."/>
            <person name="Andreopoulos B."/>
            <person name="Baker S."/>
            <person name="Barry K."/>
            <person name="Bills G."/>
            <person name="Bluhm B."/>
            <person name="Cannon C."/>
            <person name="Castanera R."/>
            <person name="Culley D."/>
            <person name="Daum C."/>
            <person name="Ezra D."/>
            <person name="Gonzalez J."/>
            <person name="Henrissat B."/>
            <person name="Kuo A."/>
            <person name="Liang C."/>
            <person name="Lipzen A."/>
            <person name="Lutzoni F."/>
            <person name="Magnuson J."/>
            <person name="Mondo S."/>
            <person name="Nolan M."/>
            <person name="Ohm R."/>
            <person name="Pangilinan J."/>
            <person name="Park H.-J."/>
            <person name="Ramirez L."/>
            <person name="Alfaro M."/>
            <person name="Sun H."/>
            <person name="Tritt A."/>
            <person name="Yoshinaga Y."/>
            <person name="Zwiers L.-H."/>
            <person name="Turgeon B."/>
            <person name="Goodwin S."/>
            <person name="Spatafora J."/>
            <person name="Crous P."/>
            <person name="Grigoriev I."/>
        </authorList>
    </citation>
    <scope>NUCLEOTIDE SEQUENCE</scope>
    <source>
        <strain evidence="8">CBS 269.34</strain>
    </source>
</reference>
<dbReference type="EMBL" id="MU004189">
    <property type="protein sequence ID" value="KAF2495590.1"/>
    <property type="molecule type" value="Genomic_DNA"/>
</dbReference>
<evidence type="ECO:0000256" key="7">
    <source>
        <dbReference type="SAM" id="SignalP"/>
    </source>
</evidence>
<dbReference type="AlphaFoldDB" id="A0A6A6QUJ4"/>
<dbReference type="PANTHER" id="PTHR15549:SF26">
    <property type="entry name" value="AXIAL BUDDING PATTERN PROTEIN 2-RELATED"/>
    <property type="match status" value="1"/>
</dbReference>
<sequence>MILPMQILAVAVLVPTATCIAFAGPRATPPVPQRLIDGWSPKPTQGPSPKELRKRQFDSVETCGWIDGDFSSQIGCSAGATCMLLTDVLPGMAGCCSDFDFQDCGYVNTCIDYSSMMGSGCNSDCMSNTFIKKCTDTISPYCVSWTYISDNVQDYGCGTESFSVFETLQQDVTDAADFITTSLSLPYVGANIVTGYQSTASADAVTITKTAKVSQTASDTTDTTDLFSTATAAASTSSKTTKVSVGLIAGVAGGVFFLLLAIAGFIIFLCLRRKQKRAAASNAAALAAATASRPQSQYYPNNGRPQSQYQPMQQTPNLAPPMPTAPEGYTYFGQPNQPYNPESKFATQTVSPVSAPQTPAPAYAAPVEFQTPGVGGYATLPTASPGPLPLGVVEVDATSRPHLAQGGGPIYELGGGGR</sequence>
<dbReference type="PANTHER" id="PTHR15549">
    <property type="entry name" value="PAIRED IMMUNOGLOBULIN-LIKE TYPE 2 RECEPTOR"/>
    <property type="match status" value="1"/>
</dbReference>
<feature type="transmembrane region" description="Helical" evidence="6">
    <location>
        <begin position="245"/>
        <end position="271"/>
    </location>
</feature>
<feature type="signal peptide" evidence="7">
    <location>
        <begin position="1"/>
        <end position="19"/>
    </location>
</feature>
<evidence type="ECO:0000256" key="5">
    <source>
        <dbReference type="SAM" id="MobiDB-lite"/>
    </source>
</evidence>
<keyword evidence="9" id="KW-1185">Reference proteome</keyword>
<feature type="chain" id="PRO_5025349268" description="Mid2 domain-containing protein" evidence="7">
    <location>
        <begin position="20"/>
        <end position="418"/>
    </location>
</feature>
<feature type="region of interest" description="Disordered" evidence="5">
    <location>
        <begin position="295"/>
        <end position="325"/>
    </location>
</feature>
<comment type="subcellular location">
    <subcellularLocation>
        <location evidence="1">Membrane</location>
        <topology evidence="1">Single-pass membrane protein</topology>
    </subcellularLocation>
</comment>
<protein>
    <recommendedName>
        <fullName evidence="10">Mid2 domain-containing protein</fullName>
    </recommendedName>
</protein>
<dbReference type="GO" id="GO:0071944">
    <property type="term" value="C:cell periphery"/>
    <property type="evidence" value="ECO:0007669"/>
    <property type="project" value="UniProtKB-ARBA"/>
</dbReference>
<dbReference type="GO" id="GO:0016020">
    <property type="term" value="C:membrane"/>
    <property type="evidence" value="ECO:0007669"/>
    <property type="project" value="UniProtKB-SubCell"/>
</dbReference>
<feature type="compositionally biased region" description="Polar residues" evidence="5">
    <location>
        <begin position="295"/>
        <end position="317"/>
    </location>
</feature>
<evidence type="ECO:0000256" key="2">
    <source>
        <dbReference type="ARBA" id="ARBA00022692"/>
    </source>
</evidence>
<keyword evidence="4 6" id="KW-0472">Membrane</keyword>
<feature type="region of interest" description="Disordered" evidence="5">
    <location>
        <begin position="33"/>
        <end position="54"/>
    </location>
</feature>
<evidence type="ECO:0000256" key="1">
    <source>
        <dbReference type="ARBA" id="ARBA00004167"/>
    </source>
</evidence>
<organism evidence="8 9">
    <name type="scientific">Lophium mytilinum</name>
    <dbReference type="NCBI Taxonomy" id="390894"/>
    <lineage>
        <taxon>Eukaryota</taxon>
        <taxon>Fungi</taxon>
        <taxon>Dikarya</taxon>
        <taxon>Ascomycota</taxon>
        <taxon>Pezizomycotina</taxon>
        <taxon>Dothideomycetes</taxon>
        <taxon>Pleosporomycetidae</taxon>
        <taxon>Mytilinidiales</taxon>
        <taxon>Mytilinidiaceae</taxon>
        <taxon>Lophium</taxon>
    </lineage>
</organism>
<evidence type="ECO:0000256" key="6">
    <source>
        <dbReference type="SAM" id="Phobius"/>
    </source>
</evidence>
<keyword evidence="7" id="KW-0732">Signal</keyword>
<keyword evidence="3 6" id="KW-1133">Transmembrane helix</keyword>
<keyword evidence="2 6" id="KW-0812">Transmembrane</keyword>
<accession>A0A6A6QUJ4</accession>
<dbReference type="OrthoDB" id="5347452at2759"/>
<gene>
    <name evidence="8" type="ORF">BU16DRAFT_539522</name>
</gene>
<proteinExistence type="predicted"/>
<evidence type="ECO:0000256" key="3">
    <source>
        <dbReference type="ARBA" id="ARBA00022989"/>
    </source>
</evidence>
<evidence type="ECO:0000313" key="9">
    <source>
        <dbReference type="Proteomes" id="UP000799750"/>
    </source>
</evidence>
<name>A0A6A6QUJ4_9PEZI</name>
<dbReference type="InterPro" id="IPR051694">
    <property type="entry name" value="Immunoregulatory_rcpt-like"/>
</dbReference>